<dbReference type="Proteomes" id="UP000638981">
    <property type="component" value="Unassembled WGS sequence"/>
</dbReference>
<dbReference type="InterPro" id="IPR004360">
    <property type="entry name" value="Glyas_Fos-R_dOase_dom"/>
</dbReference>
<proteinExistence type="predicted"/>
<keyword evidence="3" id="KW-1185">Reference proteome</keyword>
<gene>
    <name evidence="2" type="ORF">GCM10007315_03400</name>
</gene>
<dbReference type="Pfam" id="PF00903">
    <property type="entry name" value="Glyoxalase"/>
    <property type="match status" value="1"/>
</dbReference>
<evidence type="ECO:0000313" key="3">
    <source>
        <dbReference type="Proteomes" id="UP000638981"/>
    </source>
</evidence>
<dbReference type="AlphaFoldDB" id="A0A918WGU3"/>
<dbReference type="PROSITE" id="PS51819">
    <property type="entry name" value="VOC"/>
    <property type="match status" value="1"/>
</dbReference>
<evidence type="ECO:0000259" key="1">
    <source>
        <dbReference type="PROSITE" id="PS51819"/>
    </source>
</evidence>
<dbReference type="InterPro" id="IPR029068">
    <property type="entry name" value="Glyas_Bleomycin-R_OHBP_Dase"/>
</dbReference>
<sequence>MARLEHVNVTVGDVDATAGLLVRLFGWHVRWQGPSIHGGRSVHVGTEDQYLALYSGAEGVSLGRMDTHGQRGGLNHIGLVVDDLEAAERAVYAEGLTPTAHADYEPGRRFYFWSREGVEYEVVSYR</sequence>
<name>A0A918WGU3_9RHOB</name>
<feature type="domain" description="VOC" evidence="1">
    <location>
        <begin position="3"/>
        <end position="125"/>
    </location>
</feature>
<dbReference type="Gene3D" id="3.10.180.10">
    <property type="entry name" value="2,3-Dihydroxybiphenyl 1,2-Dioxygenase, domain 1"/>
    <property type="match status" value="1"/>
</dbReference>
<protein>
    <recommendedName>
        <fullName evidence="1">VOC domain-containing protein</fullName>
    </recommendedName>
</protein>
<evidence type="ECO:0000313" key="2">
    <source>
        <dbReference type="EMBL" id="GHC45339.1"/>
    </source>
</evidence>
<accession>A0A918WGU3</accession>
<dbReference type="RefSeq" id="WP_189409771.1">
    <property type="nucleotide sequence ID" value="NZ_BMYJ01000001.1"/>
</dbReference>
<dbReference type="SUPFAM" id="SSF54593">
    <property type="entry name" value="Glyoxalase/Bleomycin resistance protein/Dihydroxybiphenyl dioxygenase"/>
    <property type="match status" value="1"/>
</dbReference>
<dbReference type="CDD" id="cd06587">
    <property type="entry name" value="VOC"/>
    <property type="match status" value="1"/>
</dbReference>
<dbReference type="EMBL" id="BMYJ01000001">
    <property type="protein sequence ID" value="GHC45339.1"/>
    <property type="molecule type" value="Genomic_DNA"/>
</dbReference>
<reference evidence="2" key="2">
    <citation type="submission" date="2020-09" db="EMBL/GenBank/DDBJ databases">
        <authorList>
            <person name="Sun Q."/>
            <person name="Kim S."/>
        </authorList>
    </citation>
    <scope>NUCLEOTIDE SEQUENCE</scope>
    <source>
        <strain evidence="2">KCTC 23310</strain>
    </source>
</reference>
<reference evidence="2" key="1">
    <citation type="journal article" date="2014" name="Int. J. Syst. Evol. Microbiol.">
        <title>Complete genome sequence of Corynebacterium casei LMG S-19264T (=DSM 44701T), isolated from a smear-ripened cheese.</title>
        <authorList>
            <consortium name="US DOE Joint Genome Institute (JGI-PGF)"/>
            <person name="Walter F."/>
            <person name="Albersmeier A."/>
            <person name="Kalinowski J."/>
            <person name="Ruckert C."/>
        </authorList>
    </citation>
    <scope>NUCLEOTIDE SEQUENCE</scope>
    <source>
        <strain evidence="2">KCTC 23310</strain>
    </source>
</reference>
<dbReference type="InterPro" id="IPR037523">
    <property type="entry name" value="VOC_core"/>
</dbReference>
<comment type="caution">
    <text evidence="2">The sequence shown here is derived from an EMBL/GenBank/DDBJ whole genome shotgun (WGS) entry which is preliminary data.</text>
</comment>
<organism evidence="2 3">
    <name type="scientific">Neogemmobacter tilapiae</name>
    <dbReference type="NCBI Taxonomy" id="875041"/>
    <lineage>
        <taxon>Bacteria</taxon>
        <taxon>Pseudomonadati</taxon>
        <taxon>Pseudomonadota</taxon>
        <taxon>Alphaproteobacteria</taxon>
        <taxon>Rhodobacterales</taxon>
        <taxon>Paracoccaceae</taxon>
        <taxon>Neogemmobacter</taxon>
    </lineage>
</organism>